<feature type="compositionally biased region" description="Acidic residues" evidence="1">
    <location>
        <begin position="314"/>
        <end position="325"/>
    </location>
</feature>
<protein>
    <submittedName>
        <fullName evidence="2">Uncharacterized protein</fullName>
    </submittedName>
</protein>
<feature type="compositionally biased region" description="Acidic residues" evidence="1">
    <location>
        <begin position="332"/>
        <end position="362"/>
    </location>
</feature>
<dbReference type="EMBL" id="VDMD01000068">
    <property type="protein sequence ID" value="TRM56495.1"/>
    <property type="molecule type" value="Genomic_DNA"/>
</dbReference>
<sequence>GKSELLQATETVPFTPVEGDENGGFSVYLYRNATPSFPPSYHTAGASRTSLHGFRRSHFVIRCIALQVSPTFRASRRPALHASHQRVYPILSRDYYKKLHLMQLKVLVLLALGGLATASPYRYQRPTDREVSPEGFERSSERVETFPEHIETFPERFEASPKRFKTVEEWYGMSPERLDAAESPDSSTEPLELSSEESELSSEESELAGSSRLSEPALGRPELTSCAHSCAVDMCGNIGATPDCLCSVYLGRFVSMCVRIDCKKSEKAAADESMKAYCAWSPDAAWTAALESGSKMGAATSFDGDDNSAKESSEGYDSDDSEDEADSKVDEYGSDGENELDDEEGTSDEEEGRAGEDEETEEEAAKRAEGTGWPVGILFK</sequence>
<keyword evidence="3" id="KW-1185">Reference proteome</keyword>
<feature type="compositionally biased region" description="Low complexity" evidence="1">
    <location>
        <begin position="183"/>
        <end position="193"/>
    </location>
</feature>
<feature type="compositionally biased region" description="Acidic residues" evidence="1">
    <location>
        <begin position="194"/>
        <end position="206"/>
    </location>
</feature>
<evidence type="ECO:0000256" key="1">
    <source>
        <dbReference type="SAM" id="MobiDB-lite"/>
    </source>
</evidence>
<feature type="region of interest" description="Disordered" evidence="1">
    <location>
        <begin position="298"/>
        <end position="380"/>
    </location>
</feature>
<name>A0A550BVC4_9AGAR</name>
<reference evidence="2 3" key="1">
    <citation type="journal article" date="2019" name="New Phytol.">
        <title>Comparative genomics reveals unique wood-decay strategies and fruiting body development in the Schizophyllaceae.</title>
        <authorList>
            <person name="Almasi E."/>
            <person name="Sahu N."/>
            <person name="Krizsan K."/>
            <person name="Balint B."/>
            <person name="Kovacs G.M."/>
            <person name="Kiss B."/>
            <person name="Cseklye J."/>
            <person name="Drula E."/>
            <person name="Henrissat B."/>
            <person name="Nagy I."/>
            <person name="Chovatia M."/>
            <person name="Adam C."/>
            <person name="LaButti K."/>
            <person name="Lipzen A."/>
            <person name="Riley R."/>
            <person name="Grigoriev I.V."/>
            <person name="Nagy L.G."/>
        </authorList>
    </citation>
    <scope>NUCLEOTIDE SEQUENCE [LARGE SCALE GENOMIC DNA]</scope>
    <source>
        <strain evidence="2 3">NL-1724</strain>
    </source>
</reference>
<dbReference type="AlphaFoldDB" id="A0A550BVC4"/>
<accession>A0A550BVC4</accession>
<comment type="caution">
    <text evidence="2">The sequence shown here is derived from an EMBL/GenBank/DDBJ whole genome shotgun (WGS) entry which is preliminary data.</text>
</comment>
<evidence type="ECO:0000313" key="2">
    <source>
        <dbReference type="EMBL" id="TRM56495.1"/>
    </source>
</evidence>
<feature type="region of interest" description="Disordered" evidence="1">
    <location>
        <begin position="175"/>
        <end position="218"/>
    </location>
</feature>
<proteinExistence type="predicted"/>
<evidence type="ECO:0000313" key="3">
    <source>
        <dbReference type="Proteomes" id="UP000320762"/>
    </source>
</evidence>
<gene>
    <name evidence="2" type="ORF">BD626DRAFT_247552</name>
</gene>
<dbReference type="Proteomes" id="UP000320762">
    <property type="component" value="Unassembled WGS sequence"/>
</dbReference>
<feature type="non-terminal residue" evidence="2">
    <location>
        <position position="1"/>
    </location>
</feature>
<organism evidence="2 3">
    <name type="scientific">Schizophyllum amplum</name>
    <dbReference type="NCBI Taxonomy" id="97359"/>
    <lineage>
        <taxon>Eukaryota</taxon>
        <taxon>Fungi</taxon>
        <taxon>Dikarya</taxon>
        <taxon>Basidiomycota</taxon>
        <taxon>Agaricomycotina</taxon>
        <taxon>Agaricomycetes</taxon>
        <taxon>Agaricomycetidae</taxon>
        <taxon>Agaricales</taxon>
        <taxon>Schizophyllaceae</taxon>
        <taxon>Schizophyllum</taxon>
    </lineage>
</organism>